<dbReference type="Proteomes" id="UP000650081">
    <property type="component" value="Unassembled WGS sequence"/>
</dbReference>
<protein>
    <recommendedName>
        <fullName evidence="4">Porin</fullName>
    </recommendedName>
</protein>
<feature type="region of interest" description="Disordered" evidence="1">
    <location>
        <begin position="47"/>
        <end position="68"/>
    </location>
</feature>
<reference evidence="2" key="1">
    <citation type="submission" date="2020-08" db="EMBL/GenBank/DDBJ databases">
        <title>Lewinella bacteria from marine environments.</title>
        <authorList>
            <person name="Zhong Y."/>
        </authorList>
    </citation>
    <scope>NUCLEOTIDE SEQUENCE</scope>
    <source>
        <strain evidence="2">KCTC 42187</strain>
    </source>
</reference>
<dbReference type="InterPro" id="IPR025631">
    <property type="entry name" value="Porin_10"/>
</dbReference>
<evidence type="ECO:0000313" key="2">
    <source>
        <dbReference type="EMBL" id="MBC6992900.1"/>
    </source>
</evidence>
<evidence type="ECO:0000313" key="3">
    <source>
        <dbReference type="Proteomes" id="UP000650081"/>
    </source>
</evidence>
<evidence type="ECO:0008006" key="4">
    <source>
        <dbReference type="Google" id="ProtNLM"/>
    </source>
</evidence>
<evidence type="ECO:0000256" key="1">
    <source>
        <dbReference type="SAM" id="MobiDB-lite"/>
    </source>
</evidence>
<dbReference type="RefSeq" id="WP_187465029.1">
    <property type="nucleotide sequence ID" value="NZ_JACSIT010000040.1"/>
</dbReference>
<organism evidence="2 3">
    <name type="scientific">Neolewinella lacunae</name>
    <dbReference type="NCBI Taxonomy" id="1517758"/>
    <lineage>
        <taxon>Bacteria</taxon>
        <taxon>Pseudomonadati</taxon>
        <taxon>Bacteroidota</taxon>
        <taxon>Saprospiria</taxon>
        <taxon>Saprospirales</taxon>
        <taxon>Lewinellaceae</taxon>
        <taxon>Neolewinella</taxon>
    </lineage>
</organism>
<name>A0A923PHW3_9BACT</name>
<accession>A0A923PHW3</accession>
<sequence>MSSSKHSSGGPLFPSLSVAPRLRWWRLACLLLALPFGTGLNAQVLDPSTPLTPREGDPNFDPNENRRARAQEQREEILDTFGIFLYQVDNPNVEKNWRDSLLDGFQLYEPDRKVAYDYATIGQRGGAAYPLRYTPITRRGTAIGLRQFDLYTLNGENLDYYRLEHPFTYLGYVRESEQEDYWVKAKFSRNFADGVNLILDYTRISQQGTQDQYPGQNLRNTHVGTGLSVRPSGSRYSGFFSFTANTYEQLQNGGIVAESFANIGNGGEVDNIRNLTPYLENTRLRHSNRELMATQYLQFGGQRDSLSGLERRAFTLRHRLRYDASRYRVTSEATEQDTANFYRRFPALLIDPRGVRNQISHRVLENDFSISTFRRGQSGNRASVQRDVLELGLTHLYHRILQDGDSTVNNLLAHGKIGLRPNDRLNLLISGQLNIVGQVGDYRIEGEGTLDLGVGGVLELRALNQLYAPDLVQQVYRLNGETLWNNRFGKVLEARLEGAYTLPLVRIRAGLAYTLLTNYVYFNAEGVPTQASDVNSLLQLTAERDFSFGRWRVANRVLLQEVDQDVFRLPRLYGEHSFYYAGKWFKVLNVNVGFDLRYASGFRPYYYNPVVQQFQLQEGQSTGFQYQIDPFFSMRVTRFRFFIKYNQLNTTWDAERLLYLVADHPYPDAAIRFGVTWRLLD</sequence>
<proteinExistence type="predicted"/>
<gene>
    <name evidence="2" type="ORF">H9S92_01875</name>
</gene>
<dbReference type="AlphaFoldDB" id="A0A923PHW3"/>
<dbReference type="Pfam" id="PF14121">
    <property type="entry name" value="Porin_10"/>
    <property type="match status" value="1"/>
</dbReference>
<dbReference type="EMBL" id="JACSIT010000040">
    <property type="protein sequence ID" value="MBC6992900.1"/>
    <property type="molecule type" value="Genomic_DNA"/>
</dbReference>
<keyword evidence="3" id="KW-1185">Reference proteome</keyword>
<comment type="caution">
    <text evidence="2">The sequence shown here is derived from an EMBL/GenBank/DDBJ whole genome shotgun (WGS) entry which is preliminary data.</text>
</comment>